<dbReference type="EMBL" id="QOUW02000365">
    <property type="protein sequence ID" value="RIV97037.1"/>
    <property type="molecule type" value="Genomic_DNA"/>
</dbReference>
<organism evidence="1 2">
    <name type="scientific">Vibrio harveyi</name>
    <name type="common">Beneckea harveyi</name>
    <dbReference type="NCBI Taxonomy" id="669"/>
    <lineage>
        <taxon>Bacteria</taxon>
        <taxon>Pseudomonadati</taxon>
        <taxon>Pseudomonadota</taxon>
        <taxon>Gammaproteobacteria</taxon>
        <taxon>Vibrionales</taxon>
        <taxon>Vibrionaceae</taxon>
        <taxon>Vibrio</taxon>
    </lineage>
</organism>
<protein>
    <submittedName>
        <fullName evidence="1">Uncharacterized protein</fullName>
    </submittedName>
</protein>
<name>A0A8B3DEE4_VIBHA</name>
<dbReference type="AlphaFoldDB" id="A0A8B3DEE4"/>
<accession>A0A8B3DEE4</accession>
<comment type="caution">
    <text evidence="1">The sequence shown here is derived from an EMBL/GenBank/DDBJ whole genome shotgun (WGS) entry which is preliminary data.</text>
</comment>
<reference evidence="1 2" key="1">
    <citation type="submission" date="2018-08" db="EMBL/GenBank/DDBJ databases">
        <title>Vibrio harveyi strains pathogenic to white snook Centropomus viridis Lockington (1877) and potential probiotic bacteria.</title>
        <authorList>
            <person name="Soto-Rodriguez S."/>
            <person name="Gomez-Gil B."/>
            <person name="Lozano-Olvera R."/>
        </authorList>
    </citation>
    <scope>NUCLEOTIDE SEQUENCE [LARGE SCALE GENOMIC DNA]</scope>
    <source>
        <strain evidence="1 2">CAIM 1508</strain>
    </source>
</reference>
<dbReference type="Proteomes" id="UP000253437">
    <property type="component" value="Unassembled WGS sequence"/>
</dbReference>
<sequence>VSVPNRPEGVNFKKYDGSPFNYEIKKVWKSLIGIVPSNDQRKIFNVLVNEVLSCCNYIYRLSMEENPRHKEMNFISIMDEAKNKGLFSSKKIKNFFDLNDSLMEKRLDIYIQYEGEIKFIDRFFDLLYEAESSLFINDLSSEESKILDFSRLKI</sequence>
<gene>
    <name evidence="1" type="ORF">DS957_029620</name>
</gene>
<feature type="non-terminal residue" evidence="1">
    <location>
        <position position="1"/>
    </location>
</feature>
<evidence type="ECO:0000313" key="2">
    <source>
        <dbReference type="Proteomes" id="UP000253437"/>
    </source>
</evidence>
<dbReference type="RefSeq" id="WP_182878474.1">
    <property type="nucleotide sequence ID" value="NZ_QOUW02000365.1"/>
</dbReference>
<evidence type="ECO:0000313" key="1">
    <source>
        <dbReference type="EMBL" id="RIV97037.1"/>
    </source>
</evidence>
<proteinExistence type="predicted"/>